<dbReference type="AlphaFoldDB" id="A0AAJ2BNH0"/>
<evidence type="ECO:0000313" key="4">
    <source>
        <dbReference type="Proteomes" id="UP001268036"/>
    </source>
</evidence>
<organism evidence="3 4">
    <name type="scientific">Pseudomonas oryzihabitans</name>
    <dbReference type="NCBI Taxonomy" id="47885"/>
    <lineage>
        <taxon>Bacteria</taxon>
        <taxon>Pseudomonadati</taxon>
        <taxon>Pseudomonadota</taxon>
        <taxon>Gammaproteobacteria</taxon>
        <taxon>Pseudomonadales</taxon>
        <taxon>Pseudomonadaceae</taxon>
        <taxon>Pseudomonas</taxon>
    </lineage>
</organism>
<dbReference type="Proteomes" id="UP001268036">
    <property type="component" value="Unassembled WGS sequence"/>
</dbReference>
<proteinExistence type="inferred from homology"/>
<evidence type="ECO:0000256" key="1">
    <source>
        <dbReference type="ARBA" id="ARBA00005254"/>
    </source>
</evidence>
<dbReference type="CDD" id="cd06558">
    <property type="entry name" value="crotonase-like"/>
    <property type="match status" value="1"/>
</dbReference>
<dbReference type="Gene3D" id="3.90.226.10">
    <property type="entry name" value="2-enoyl-CoA Hydratase, Chain A, domain 1"/>
    <property type="match status" value="1"/>
</dbReference>
<evidence type="ECO:0000313" key="3">
    <source>
        <dbReference type="EMBL" id="MDR6235600.1"/>
    </source>
</evidence>
<dbReference type="InterPro" id="IPR051683">
    <property type="entry name" value="Enoyl-CoA_Hydratase/Isomerase"/>
</dbReference>
<keyword evidence="3" id="KW-0456">Lyase</keyword>
<dbReference type="RefSeq" id="WP_309760382.1">
    <property type="nucleotide sequence ID" value="NZ_JAVJAF010000001.1"/>
</dbReference>
<evidence type="ECO:0000256" key="2">
    <source>
        <dbReference type="RuleBase" id="RU003707"/>
    </source>
</evidence>
<dbReference type="GO" id="GO:0004490">
    <property type="term" value="F:methylglutaconyl-CoA hydratase activity"/>
    <property type="evidence" value="ECO:0007669"/>
    <property type="project" value="UniProtKB-EC"/>
</dbReference>
<dbReference type="Pfam" id="PF00378">
    <property type="entry name" value="ECH_1"/>
    <property type="match status" value="1"/>
</dbReference>
<reference evidence="3" key="1">
    <citation type="submission" date="2023-08" db="EMBL/GenBank/DDBJ databases">
        <title>Functional and genomic diversity of the sorghum phyllosphere microbiome.</title>
        <authorList>
            <person name="Shade A."/>
        </authorList>
    </citation>
    <scope>NUCLEOTIDE SEQUENCE</scope>
    <source>
        <strain evidence="3">SORGH_AS_0201</strain>
    </source>
</reference>
<dbReference type="SUPFAM" id="SSF52096">
    <property type="entry name" value="ClpP/crotonase"/>
    <property type="match status" value="1"/>
</dbReference>
<sequence length="264" mass="28370">MPCAHLIEDPRGFATLWLDRPERRNALDAALIDELNTHLQAVAARPHLRFLLLRGRGEHFSAGADLAWMQAATQLDYAANLADAQALGELLYRLDALPLPTLAVVQGAAFGGALGLISACDLALGSTDALFCLSEVRLGLAPAVISPFVARALGPRQAQRYALSAERFDGQRALALGLLSDCLPADQLEAGVETWIARLLANGPQAMRATKALLRACGDPALTAVALRELTETTIARLRVSAEGQEGLHAFLDKRQPSWQERQP</sequence>
<dbReference type="GO" id="GO:0008300">
    <property type="term" value="P:isoprenoid catabolic process"/>
    <property type="evidence" value="ECO:0007669"/>
    <property type="project" value="TreeGrafter"/>
</dbReference>
<dbReference type="Gene3D" id="1.10.12.10">
    <property type="entry name" value="Lyase 2-enoyl-coa Hydratase, Chain A, domain 2"/>
    <property type="match status" value="1"/>
</dbReference>
<protein>
    <submittedName>
        <fullName evidence="3">Methylglutaconyl-CoA hydratase</fullName>
        <ecNumber evidence="3">4.2.1.18</ecNumber>
    </submittedName>
</protein>
<dbReference type="PANTHER" id="PTHR42964">
    <property type="entry name" value="ENOYL-COA HYDRATASE"/>
    <property type="match status" value="1"/>
</dbReference>
<dbReference type="InterPro" id="IPR001753">
    <property type="entry name" value="Enoyl-CoA_hydra/iso"/>
</dbReference>
<comment type="caution">
    <text evidence="3">The sequence shown here is derived from an EMBL/GenBank/DDBJ whole genome shotgun (WGS) entry which is preliminary data.</text>
</comment>
<dbReference type="PROSITE" id="PS00166">
    <property type="entry name" value="ENOYL_COA_HYDRATASE"/>
    <property type="match status" value="1"/>
</dbReference>
<gene>
    <name evidence="3" type="ORF">QE440_003341</name>
</gene>
<name>A0AAJ2BNH0_9PSED</name>
<dbReference type="InterPro" id="IPR014748">
    <property type="entry name" value="Enoyl-CoA_hydra_C"/>
</dbReference>
<dbReference type="FunFam" id="3.90.226.10:FF:000066">
    <property type="entry name" value="Enoyl-CoA hydratase"/>
    <property type="match status" value="1"/>
</dbReference>
<accession>A0AAJ2BNH0</accession>
<dbReference type="PANTHER" id="PTHR42964:SF1">
    <property type="entry name" value="POLYKETIDE BIOSYNTHESIS ENOYL-COA HYDRATASE PKSH-RELATED"/>
    <property type="match status" value="1"/>
</dbReference>
<comment type="similarity">
    <text evidence="1 2">Belongs to the enoyl-CoA hydratase/isomerase family.</text>
</comment>
<dbReference type="EC" id="4.2.1.18" evidence="3"/>
<dbReference type="InterPro" id="IPR018376">
    <property type="entry name" value="Enoyl-CoA_hyd/isom_CS"/>
</dbReference>
<dbReference type="InterPro" id="IPR029045">
    <property type="entry name" value="ClpP/crotonase-like_dom_sf"/>
</dbReference>
<dbReference type="EMBL" id="JAVJAF010000001">
    <property type="protein sequence ID" value="MDR6235600.1"/>
    <property type="molecule type" value="Genomic_DNA"/>
</dbReference>